<keyword evidence="2" id="KW-1185">Reference proteome</keyword>
<dbReference type="Proteomes" id="UP000799429">
    <property type="component" value="Unassembled WGS sequence"/>
</dbReference>
<comment type="caution">
    <text evidence="1">The sequence shown here is derived from an EMBL/GenBank/DDBJ whole genome shotgun (WGS) entry which is preliminary data.</text>
</comment>
<name>A0A9P4SE75_9PEZI</name>
<evidence type="ECO:0000313" key="2">
    <source>
        <dbReference type="Proteomes" id="UP000799429"/>
    </source>
</evidence>
<accession>A0A9P4SE75</accession>
<organism evidence="1 2">
    <name type="scientific">Patellaria atrata CBS 101060</name>
    <dbReference type="NCBI Taxonomy" id="1346257"/>
    <lineage>
        <taxon>Eukaryota</taxon>
        <taxon>Fungi</taxon>
        <taxon>Dikarya</taxon>
        <taxon>Ascomycota</taxon>
        <taxon>Pezizomycotina</taxon>
        <taxon>Dothideomycetes</taxon>
        <taxon>Dothideomycetes incertae sedis</taxon>
        <taxon>Patellariales</taxon>
        <taxon>Patellariaceae</taxon>
        <taxon>Patellaria</taxon>
    </lineage>
</organism>
<reference evidence="1" key="1">
    <citation type="journal article" date="2020" name="Stud. Mycol.">
        <title>101 Dothideomycetes genomes: a test case for predicting lifestyles and emergence of pathogens.</title>
        <authorList>
            <person name="Haridas S."/>
            <person name="Albert R."/>
            <person name="Binder M."/>
            <person name="Bloem J."/>
            <person name="Labutti K."/>
            <person name="Salamov A."/>
            <person name="Andreopoulos B."/>
            <person name="Baker S."/>
            <person name="Barry K."/>
            <person name="Bills G."/>
            <person name="Bluhm B."/>
            <person name="Cannon C."/>
            <person name="Castanera R."/>
            <person name="Culley D."/>
            <person name="Daum C."/>
            <person name="Ezra D."/>
            <person name="Gonzalez J."/>
            <person name="Henrissat B."/>
            <person name="Kuo A."/>
            <person name="Liang C."/>
            <person name="Lipzen A."/>
            <person name="Lutzoni F."/>
            <person name="Magnuson J."/>
            <person name="Mondo S."/>
            <person name="Nolan M."/>
            <person name="Ohm R."/>
            <person name="Pangilinan J."/>
            <person name="Park H.-J."/>
            <person name="Ramirez L."/>
            <person name="Alfaro M."/>
            <person name="Sun H."/>
            <person name="Tritt A."/>
            <person name="Yoshinaga Y."/>
            <person name="Zwiers L.-H."/>
            <person name="Turgeon B."/>
            <person name="Goodwin S."/>
            <person name="Spatafora J."/>
            <person name="Crous P."/>
            <person name="Grigoriev I."/>
        </authorList>
    </citation>
    <scope>NUCLEOTIDE SEQUENCE</scope>
    <source>
        <strain evidence="1">CBS 101060</strain>
    </source>
</reference>
<proteinExistence type="predicted"/>
<protein>
    <submittedName>
        <fullName evidence="1">Uncharacterized protein</fullName>
    </submittedName>
</protein>
<evidence type="ECO:0000313" key="1">
    <source>
        <dbReference type="EMBL" id="KAF2839988.1"/>
    </source>
</evidence>
<dbReference type="AlphaFoldDB" id="A0A9P4SE75"/>
<sequence length="74" mass="8268">MFSFLQIFLWYGGIAGRSVGTKSGNNVLFLHLLGRIGIMRALVSLGCMCYNGSLYLSRQNIINLEMRLPSEVEP</sequence>
<dbReference type="EMBL" id="MU006093">
    <property type="protein sequence ID" value="KAF2839988.1"/>
    <property type="molecule type" value="Genomic_DNA"/>
</dbReference>
<gene>
    <name evidence="1" type="ORF">M501DRAFT_668889</name>
</gene>